<dbReference type="InterPro" id="IPR001680">
    <property type="entry name" value="WD40_rpt"/>
</dbReference>
<feature type="domain" description="Raptor N-terminal CASPase-like" evidence="6">
    <location>
        <begin position="44"/>
        <end position="197"/>
    </location>
</feature>
<sequence length="1320" mass="140003">MTPEMQLAMYPMFLTEERHGARDDGSDVSTSREKVVSKWRMKDRMKTTSVALVLCLNIGVDPPDVLKISPCARMQCWINPLSMQPQKALDAIGKALQAQYERWQPRAKYKLQLDPTVEDVKKLCLSCRRNAKNERVLLHYNGHGVPRPTVNGEVWVFNKSYTQYIPLSIYDLQQWTGNPAIYVFDCSGAGLVVNSFLQLAEQGNVGTGPAAAAECILLAACGAEELLPQSADLPADVFSACLTTPIKIALRWFVSRSILKGDGISVDVIDKIPGQQNNRKTPLGELNWIFTAITDTIAWNVLPRPLFQRLFRQDLLVASLFRNFLLAERIMRANNCAPISCPALPPAYQHPMWHAWDMAVEICLLQMPTLINGDSTVEFTPSPFFTEQLTAFEVWLEHGSERKAPPEQLPIVLQVLLSQSHRLRALVLLGRFLGAFYMGPWAVDLALSVGIFPYVLKLLQTTAPDLRQILVFIWTKILALDRSCQLDLVKDSGHVYFVRFLDSPSVPSEERAMAAFVLAAIADDHPKGQAACASSGLLQVCLANLPGAASPSGSPLFVRWLCLCMGKLWDGYASLQAEAFRVRASEAVASLLNHPTPDARAAAVYALGALTAPGAGAGAAGAEDAEEDGFFGERAAAERAIACHVVPCTADASSLVRCEAAVALARLARSHAAEFQSAATWMRRERRLSDAGSEGGGSGSGFGFGSRGAGMRRRASGSLSGDAIAEDGTTFQSGSPGAYAASASPGTREPGFWSTDAAAAPGDGSANSSPPAGTFASADAARVGGGLYHHVLERLLELAADPSTRVAVAAQKALLATGIDHAHPLLKPALSRAVLIAAGLAEGGSEPEGGGSRPSTAADDGARESRDGEAGGASPHGRRGGGLGGRTASWSQKLSNLSSRLLGSPRRVPSRDAIGAAASTADGDSLTSSASGSGAGADALPKSLVFAWSCEHFSRSLLEPSPAAGGGGYYADGDEEDDFFPPATRSGQVKLADQIATIELEHGASPSRLLMHPLSSIACISDDKGIVRAWDYVSGKTLNKFHAGGAPGKPTSSLSLVNDLDDALLLCGGGDGSVRVWRDFASRGEETLVTAFRALPPRESGIRVASSPQGSGQQSGCLYAAGDVHPAPLLRVWDMTRELCLESLQMQSPGTCLTAEGALLMAGAADGAVLSYDLRTPARLLSVIQTHRHPVVGILLQPGNTSNLVVTGSVNGEMKFCDLRNAAKPFFTAEEGHALTALVAHAHAGVIASGSSERAIKLWDLEGNNVAAIRYRYSVLGQRVGAVRSLAFHPNRLLLLSGTNDATATVYSGEGTGNRELRDE</sequence>
<dbReference type="Pfam" id="PF00400">
    <property type="entry name" value="WD40"/>
    <property type="match status" value="2"/>
</dbReference>
<dbReference type="InterPro" id="IPR016024">
    <property type="entry name" value="ARM-type_fold"/>
</dbReference>
<dbReference type="GO" id="GO:0031929">
    <property type="term" value="P:TOR signaling"/>
    <property type="evidence" value="ECO:0007669"/>
    <property type="project" value="InterPro"/>
</dbReference>
<feature type="repeat" description="WD" evidence="4">
    <location>
        <begin position="1228"/>
        <end position="1269"/>
    </location>
</feature>
<dbReference type="PROSITE" id="PS50082">
    <property type="entry name" value="WD_REPEATS_2"/>
    <property type="match status" value="1"/>
</dbReference>
<name>C1MUE6_MICPC</name>
<dbReference type="eggNOG" id="KOG1517">
    <property type="taxonomic scope" value="Eukaryota"/>
</dbReference>
<dbReference type="InterPro" id="IPR015943">
    <property type="entry name" value="WD40/YVTN_repeat-like_dom_sf"/>
</dbReference>
<dbReference type="KEGG" id="mpp:MICPUCDRAFT_17707"/>
<dbReference type="GO" id="GO:0010506">
    <property type="term" value="P:regulation of autophagy"/>
    <property type="evidence" value="ECO:0007669"/>
    <property type="project" value="TreeGrafter"/>
</dbReference>
<feature type="compositionally biased region" description="Low complexity" evidence="5">
    <location>
        <begin position="733"/>
        <end position="746"/>
    </location>
</feature>
<dbReference type="Proteomes" id="UP000001876">
    <property type="component" value="Unassembled WGS sequence"/>
</dbReference>
<dbReference type="RefSeq" id="XP_003059182.1">
    <property type="nucleotide sequence ID" value="XM_003059136.1"/>
</dbReference>
<evidence type="ECO:0000256" key="4">
    <source>
        <dbReference type="PROSITE-ProRule" id="PRU00221"/>
    </source>
</evidence>
<dbReference type="GO" id="GO:0071230">
    <property type="term" value="P:cellular response to amino acid stimulus"/>
    <property type="evidence" value="ECO:0007669"/>
    <property type="project" value="TreeGrafter"/>
</dbReference>
<evidence type="ECO:0000256" key="1">
    <source>
        <dbReference type="ARBA" id="ARBA00009257"/>
    </source>
</evidence>
<organism evidence="8">
    <name type="scientific">Micromonas pusilla (strain CCMP1545)</name>
    <name type="common">Picoplanktonic green alga</name>
    <dbReference type="NCBI Taxonomy" id="564608"/>
    <lineage>
        <taxon>Eukaryota</taxon>
        <taxon>Viridiplantae</taxon>
        <taxon>Chlorophyta</taxon>
        <taxon>Mamiellophyceae</taxon>
        <taxon>Mamiellales</taxon>
        <taxon>Mamiellaceae</taxon>
        <taxon>Micromonas</taxon>
    </lineage>
</organism>
<dbReference type="GO" id="GO:0005737">
    <property type="term" value="C:cytoplasm"/>
    <property type="evidence" value="ECO:0007669"/>
    <property type="project" value="TreeGrafter"/>
</dbReference>
<comment type="similarity">
    <text evidence="1">Belongs to the WD repeat RAPTOR family.</text>
</comment>
<dbReference type="GO" id="GO:0030674">
    <property type="term" value="F:protein-macromolecule adaptor activity"/>
    <property type="evidence" value="ECO:0007669"/>
    <property type="project" value="TreeGrafter"/>
</dbReference>
<dbReference type="InterPro" id="IPR004083">
    <property type="entry name" value="Raptor"/>
</dbReference>
<dbReference type="EMBL" id="GG663740">
    <property type="protein sequence ID" value="EEH56314.1"/>
    <property type="molecule type" value="Genomic_DNA"/>
</dbReference>
<accession>C1MUE6</accession>
<keyword evidence="2 4" id="KW-0853">WD repeat</keyword>
<feature type="region of interest" description="Disordered" evidence="5">
    <location>
        <begin position="842"/>
        <end position="889"/>
    </location>
</feature>
<dbReference type="OMA" id="TEVCTND"/>
<dbReference type="PANTHER" id="PTHR12848">
    <property type="entry name" value="REGULATORY-ASSOCIATED PROTEIN OF MTOR"/>
    <property type="match status" value="1"/>
</dbReference>
<evidence type="ECO:0000313" key="8">
    <source>
        <dbReference type="Proteomes" id="UP000001876"/>
    </source>
</evidence>
<evidence type="ECO:0000259" key="6">
    <source>
        <dbReference type="SMART" id="SM01302"/>
    </source>
</evidence>
<dbReference type="GeneID" id="9684622"/>
<proteinExistence type="inferred from homology"/>
<dbReference type="GO" id="GO:0009267">
    <property type="term" value="P:cellular response to starvation"/>
    <property type="evidence" value="ECO:0007669"/>
    <property type="project" value="TreeGrafter"/>
</dbReference>
<dbReference type="InterPro" id="IPR029347">
    <property type="entry name" value="Raptor_N"/>
</dbReference>
<feature type="compositionally biased region" description="Basic and acidic residues" evidence="5">
    <location>
        <begin position="860"/>
        <end position="869"/>
    </location>
</feature>
<protein>
    <submittedName>
        <fullName evidence="7">Predicted protein</fullName>
    </submittedName>
</protein>
<dbReference type="InterPro" id="IPR036322">
    <property type="entry name" value="WD40_repeat_dom_sf"/>
</dbReference>
<keyword evidence="8" id="KW-1185">Reference proteome</keyword>
<evidence type="ECO:0000313" key="7">
    <source>
        <dbReference type="EMBL" id="EEH56314.1"/>
    </source>
</evidence>
<dbReference type="OrthoDB" id="10262360at2759"/>
<reference evidence="7 8" key="1">
    <citation type="journal article" date="2009" name="Science">
        <title>Green evolution and dynamic adaptations revealed by genomes of the marine picoeukaryotes Micromonas.</title>
        <authorList>
            <person name="Worden A.Z."/>
            <person name="Lee J.H."/>
            <person name="Mock T."/>
            <person name="Rouze P."/>
            <person name="Simmons M.P."/>
            <person name="Aerts A.L."/>
            <person name="Allen A.E."/>
            <person name="Cuvelier M.L."/>
            <person name="Derelle E."/>
            <person name="Everett M.V."/>
            <person name="Foulon E."/>
            <person name="Grimwood J."/>
            <person name="Gundlach H."/>
            <person name="Henrissat B."/>
            <person name="Napoli C."/>
            <person name="McDonald S.M."/>
            <person name="Parker M.S."/>
            <person name="Rombauts S."/>
            <person name="Salamov A."/>
            <person name="Von Dassow P."/>
            <person name="Badger J.H."/>
            <person name="Coutinho P.M."/>
            <person name="Demir E."/>
            <person name="Dubchak I."/>
            <person name="Gentemann C."/>
            <person name="Eikrem W."/>
            <person name="Gready J.E."/>
            <person name="John U."/>
            <person name="Lanier W."/>
            <person name="Lindquist E.A."/>
            <person name="Lucas S."/>
            <person name="Mayer K.F."/>
            <person name="Moreau H."/>
            <person name="Not F."/>
            <person name="Otillar R."/>
            <person name="Panaud O."/>
            <person name="Pangilinan J."/>
            <person name="Paulsen I."/>
            <person name="Piegu B."/>
            <person name="Poliakov A."/>
            <person name="Robbens S."/>
            <person name="Schmutz J."/>
            <person name="Toulza E."/>
            <person name="Wyss T."/>
            <person name="Zelensky A."/>
            <person name="Zhou K."/>
            <person name="Armbrust E.V."/>
            <person name="Bhattacharya D."/>
            <person name="Goodenough U.W."/>
            <person name="Van de Peer Y."/>
            <person name="Grigoriev I.V."/>
        </authorList>
    </citation>
    <scope>NUCLEOTIDE SEQUENCE [LARGE SCALE GENOMIC DNA]</scope>
    <source>
        <strain evidence="7 8">CCMP1545</strain>
    </source>
</reference>
<evidence type="ECO:0000256" key="3">
    <source>
        <dbReference type="ARBA" id="ARBA00022737"/>
    </source>
</evidence>
<dbReference type="SUPFAM" id="SSF50978">
    <property type="entry name" value="WD40 repeat-like"/>
    <property type="match status" value="1"/>
</dbReference>
<dbReference type="PANTHER" id="PTHR12848:SF16">
    <property type="entry name" value="REGULATORY-ASSOCIATED PROTEIN OF MTOR"/>
    <property type="match status" value="1"/>
</dbReference>
<evidence type="ECO:0000256" key="2">
    <source>
        <dbReference type="ARBA" id="ARBA00022574"/>
    </source>
</evidence>
<keyword evidence="3" id="KW-0677">Repeat</keyword>
<dbReference type="SMART" id="SM00320">
    <property type="entry name" value="WD40"/>
    <property type="match status" value="5"/>
</dbReference>
<feature type="region of interest" description="Disordered" evidence="5">
    <location>
        <begin position="686"/>
        <end position="773"/>
    </location>
</feature>
<dbReference type="Gene3D" id="1.25.10.10">
    <property type="entry name" value="Leucine-rich Repeat Variant"/>
    <property type="match status" value="1"/>
</dbReference>
<dbReference type="STRING" id="564608.C1MUE6"/>
<dbReference type="SUPFAM" id="SSF48371">
    <property type="entry name" value="ARM repeat"/>
    <property type="match status" value="1"/>
</dbReference>
<gene>
    <name evidence="7" type="ORF">MICPUCDRAFT_17707</name>
</gene>
<evidence type="ECO:0000256" key="5">
    <source>
        <dbReference type="SAM" id="MobiDB-lite"/>
    </source>
</evidence>
<dbReference type="Pfam" id="PF14538">
    <property type="entry name" value="Raptor_N"/>
    <property type="match status" value="1"/>
</dbReference>
<dbReference type="GO" id="GO:0031931">
    <property type="term" value="C:TORC1 complex"/>
    <property type="evidence" value="ECO:0007669"/>
    <property type="project" value="InterPro"/>
</dbReference>
<dbReference type="InterPro" id="IPR011989">
    <property type="entry name" value="ARM-like"/>
</dbReference>
<dbReference type="SMART" id="SM01302">
    <property type="entry name" value="Raptor_N"/>
    <property type="match status" value="1"/>
</dbReference>
<dbReference type="Gene3D" id="2.130.10.10">
    <property type="entry name" value="YVTN repeat-like/Quinoprotein amine dehydrogenase"/>
    <property type="match status" value="2"/>
</dbReference>
<feature type="compositionally biased region" description="Gly residues" evidence="5">
    <location>
        <begin position="693"/>
        <end position="708"/>
    </location>
</feature>
<dbReference type="GO" id="GO:0030307">
    <property type="term" value="P:positive regulation of cell growth"/>
    <property type="evidence" value="ECO:0007669"/>
    <property type="project" value="TreeGrafter"/>
</dbReference>
<dbReference type="PRINTS" id="PR01547">
    <property type="entry name" value="YEAST176DUF"/>
</dbReference>